<dbReference type="InParanoid" id="A0A4R6QGV6"/>
<feature type="transmembrane region" description="Helical" evidence="6">
    <location>
        <begin position="235"/>
        <end position="254"/>
    </location>
</feature>
<proteinExistence type="predicted"/>
<dbReference type="InterPro" id="IPR010432">
    <property type="entry name" value="RDD"/>
</dbReference>
<keyword evidence="2" id="KW-1003">Cell membrane</keyword>
<evidence type="ECO:0000256" key="6">
    <source>
        <dbReference type="SAM" id="Phobius"/>
    </source>
</evidence>
<evidence type="ECO:0000259" key="7">
    <source>
        <dbReference type="Pfam" id="PF06271"/>
    </source>
</evidence>
<reference evidence="8 9" key="1">
    <citation type="submission" date="2019-03" db="EMBL/GenBank/DDBJ databases">
        <title>Genomic Encyclopedia of Type Strains, Phase IV (KMG-IV): sequencing the most valuable type-strain genomes for metagenomic binning, comparative biology and taxonomic classification.</title>
        <authorList>
            <person name="Goeker M."/>
        </authorList>
    </citation>
    <scope>NUCLEOTIDE SEQUENCE [LARGE SCALE GENOMIC DNA]</scope>
    <source>
        <strain evidence="8 9">DSM 16998</strain>
    </source>
</reference>
<evidence type="ECO:0000256" key="4">
    <source>
        <dbReference type="ARBA" id="ARBA00022989"/>
    </source>
</evidence>
<evidence type="ECO:0000313" key="8">
    <source>
        <dbReference type="EMBL" id="TDP61586.1"/>
    </source>
</evidence>
<dbReference type="RefSeq" id="WP_133703440.1">
    <property type="nucleotide sequence ID" value="NZ_SNXS01000011.1"/>
</dbReference>
<keyword evidence="4 6" id="KW-1133">Transmembrane helix</keyword>
<protein>
    <submittedName>
        <fullName evidence="8">RDD family protein</fullName>
    </submittedName>
</protein>
<dbReference type="EMBL" id="SNXS01000011">
    <property type="protein sequence ID" value="TDP61586.1"/>
    <property type="molecule type" value="Genomic_DNA"/>
</dbReference>
<dbReference type="PANTHER" id="PTHR36115:SF6">
    <property type="entry name" value="PROLINE-RICH ANTIGEN HOMOLOG"/>
    <property type="match status" value="1"/>
</dbReference>
<feature type="domain" description="RDD" evidence="7">
    <location>
        <begin position="186"/>
        <end position="266"/>
    </location>
</feature>
<comment type="subcellular location">
    <subcellularLocation>
        <location evidence="1">Cell membrane</location>
        <topology evidence="1">Multi-pass membrane protein</topology>
    </subcellularLocation>
</comment>
<dbReference type="GO" id="GO:0005886">
    <property type="term" value="C:plasma membrane"/>
    <property type="evidence" value="ECO:0007669"/>
    <property type="project" value="UniProtKB-SubCell"/>
</dbReference>
<dbReference type="PANTHER" id="PTHR36115">
    <property type="entry name" value="PROLINE-RICH ANTIGEN HOMOLOG-RELATED"/>
    <property type="match status" value="1"/>
</dbReference>
<comment type="caution">
    <text evidence="8">The sequence shown here is derived from an EMBL/GenBank/DDBJ whole genome shotgun (WGS) entry which is preliminary data.</text>
</comment>
<evidence type="ECO:0000256" key="2">
    <source>
        <dbReference type="ARBA" id="ARBA00022475"/>
    </source>
</evidence>
<sequence length="289" mass="31287">MLPTPTTPASAPAHDPRAWITPDDLNVAPQLLGLPLATPRQRALAMTIDLGLLALVSELGNVFLLVAFVLLMWPRLRRGQPVARRRLAVWVAIALLLALAAQQLWDDLHQRVAAPSKARTAASAPVGDADEADDIEAPLAASAASAGARDDGQRRRIAELEAQLAQARKPKAFSLREEVRKLLDAFGLSYAWALAYFSLLPLAWPGQTPGKRLLGLQVVELTGKPLTLMTCVKRYGGYAAGIATGMMGFVQIFWDANRQTLQDKTAHTVVINTRDPRRLALDAAANDET</sequence>
<evidence type="ECO:0000256" key="1">
    <source>
        <dbReference type="ARBA" id="ARBA00004651"/>
    </source>
</evidence>
<keyword evidence="9" id="KW-1185">Reference proteome</keyword>
<organism evidence="8 9">
    <name type="scientific">Roseateles toxinivorans</name>
    <dbReference type="NCBI Taxonomy" id="270368"/>
    <lineage>
        <taxon>Bacteria</taxon>
        <taxon>Pseudomonadati</taxon>
        <taxon>Pseudomonadota</taxon>
        <taxon>Betaproteobacteria</taxon>
        <taxon>Burkholderiales</taxon>
        <taxon>Sphaerotilaceae</taxon>
        <taxon>Roseateles</taxon>
    </lineage>
</organism>
<dbReference type="Pfam" id="PF06271">
    <property type="entry name" value="RDD"/>
    <property type="match status" value="1"/>
</dbReference>
<evidence type="ECO:0000256" key="3">
    <source>
        <dbReference type="ARBA" id="ARBA00022692"/>
    </source>
</evidence>
<dbReference type="OrthoDB" id="9787732at2"/>
<evidence type="ECO:0000256" key="5">
    <source>
        <dbReference type="ARBA" id="ARBA00023136"/>
    </source>
</evidence>
<accession>A0A4R6QGV6</accession>
<dbReference type="InterPro" id="IPR051791">
    <property type="entry name" value="Pra-immunoreactive"/>
</dbReference>
<dbReference type="Proteomes" id="UP000295361">
    <property type="component" value="Unassembled WGS sequence"/>
</dbReference>
<dbReference type="AlphaFoldDB" id="A0A4R6QGV6"/>
<feature type="transmembrane region" description="Helical" evidence="6">
    <location>
        <begin position="182"/>
        <end position="204"/>
    </location>
</feature>
<keyword evidence="3 6" id="KW-0812">Transmembrane</keyword>
<gene>
    <name evidence="8" type="ORF">DES47_1113</name>
</gene>
<feature type="transmembrane region" description="Helical" evidence="6">
    <location>
        <begin position="50"/>
        <end position="75"/>
    </location>
</feature>
<evidence type="ECO:0000313" key="9">
    <source>
        <dbReference type="Proteomes" id="UP000295361"/>
    </source>
</evidence>
<feature type="transmembrane region" description="Helical" evidence="6">
    <location>
        <begin position="87"/>
        <end position="105"/>
    </location>
</feature>
<name>A0A4R6QGV6_9BURK</name>
<keyword evidence="5 6" id="KW-0472">Membrane</keyword>